<evidence type="ECO:0000256" key="7">
    <source>
        <dbReference type="SAM" id="Phobius"/>
    </source>
</evidence>
<keyword evidence="2 4" id="KW-0689">Ribosomal protein</keyword>
<evidence type="ECO:0000256" key="4">
    <source>
        <dbReference type="RuleBase" id="RU000662"/>
    </source>
</evidence>
<dbReference type="InterPro" id="IPR041997">
    <property type="entry name" value="Ribosomal_eL6_KOW"/>
</dbReference>
<dbReference type="InterPro" id="IPR000915">
    <property type="entry name" value="60S_ribosomal_eL6"/>
</dbReference>
<dbReference type="InterPro" id="IPR049633">
    <property type="entry name" value="Ribosomal_eL6_CS"/>
</dbReference>
<dbReference type="Gene3D" id="2.30.30.30">
    <property type="match status" value="1"/>
</dbReference>
<evidence type="ECO:0000313" key="10">
    <source>
        <dbReference type="EMBL" id="PPQ77433.1"/>
    </source>
</evidence>
<dbReference type="GO" id="GO:0016020">
    <property type="term" value="C:membrane"/>
    <property type="evidence" value="ECO:0007669"/>
    <property type="project" value="UniProtKB-SubCell"/>
</dbReference>
<comment type="similarity">
    <text evidence="5">Belongs to the OXA1/ALB3/YidC family.</text>
</comment>
<dbReference type="OrthoDB" id="2436667at2759"/>
<accession>A0A409WG17</accession>
<dbReference type="InterPro" id="IPR028055">
    <property type="entry name" value="YidC/Oxa/ALB_C"/>
</dbReference>
<evidence type="ECO:0000259" key="9">
    <source>
        <dbReference type="Pfam" id="PF03868"/>
    </source>
</evidence>
<dbReference type="InterPro" id="IPR014722">
    <property type="entry name" value="Rib_uL2_dom2"/>
</dbReference>
<dbReference type="GO" id="GO:0022625">
    <property type="term" value="C:cytosolic large ribosomal subunit"/>
    <property type="evidence" value="ECO:0007669"/>
    <property type="project" value="TreeGrafter"/>
</dbReference>
<dbReference type="PANTHER" id="PTHR10715">
    <property type="entry name" value="60S RIBOSOMAL PROTEIN L6"/>
    <property type="match status" value="1"/>
</dbReference>
<sequence>MDTGAHGMRDIGACRVQGIGLDDLKNTRMARSKELVPGVGRFSRSQVFAKRALYKGPKKATTPATESPAETVEKTVGGEKNGGKRLVPTTKAPRFYPAEDVRQPKKSRKSPNPPSLRTSITPGTVLILLAGRYRGKRVVFLKQLASGLLLVTGPYKINGVPLRRVNQAYVIATSTKVDVSPLKVDDKFNDSYFAKPSTKAVSSAEEEFFEDGKPKAKQPIPESKAADQKEVDNALLASIKKTENLSKYLKASWARQAKSISLKTDFIENNFGMFALHRARLRPQILKPPHKRLTDRRFFVQSVCNGFLDLALALPIPPSLPTYSTTIIIVTVVTRFALLPISIWVRFLTSVLPKYSEVVVPEIEKLKPLVSKRVLEEMKAAGFRGDKKVWQKIHSEKCVQVLTARRKELVKEHHCSPLPTIIVPPLSQLPVFISFTIVLSRLAVVPTPLDSESFFTLTSLIHPDPTMTLPVILGFLTMANVESGNWVMNAAEKEQKRTVEAQEEKRVAEGGKPRIYPGNVFKSVLRTVSVIRIIIAAMAPGSVTLYWVTSAAFGLVQTWYIEWTDARRRRRRIALQLAQQNPPVNQSQFRRGR</sequence>
<dbReference type="GO" id="GO:0003735">
    <property type="term" value="F:structural constituent of ribosome"/>
    <property type="evidence" value="ECO:0007669"/>
    <property type="project" value="InterPro"/>
</dbReference>
<dbReference type="PROSITE" id="PS01170">
    <property type="entry name" value="RIBOSOMAL_L6E"/>
    <property type="match status" value="1"/>
</dbReference>
<keyword evidence="5 7" id="KW-0812">Transmembrane</keyword>
<dbReference type="Pfam" id="PF03868">
    <property type="entry name" value="Ribosomal_L6e_N"/>
    <property type="match status" value="1"/>
</dbReference>
<evidence type="ECO:0000256" key="2">
    <source>
        <dbReference type="ARBA" id="ARBA00022980"/>
    </source>
</evidence>
<evidence type="ECO:0000256" key="1">
    <source>
        <dbReference type="ARBA" id="ARBA00010592"/>
    </source>
</evidence>
<comment type="subcellular location">
    <subcellularLocation>
        <location evidence="5">Membrane</location>
        <topology evidence="5">Multi-pass membrane protein</topology>
    </subcellularLocation>
</comment>
<comment type="caution">
    <text evidence="10">The sequence shown here is derived from an EMBL/GenBank/DDBJ whole genome shotgun (WGS) entry which is preliminary data.</text>
</comment>
<keyword evidence="11" id="KW-1185">Reference proteome</keyword>
<comment type="similarity">
    <text evidence="1 4">Belongs to the eukaryotic ribosomal protein eL6 family.</text>
</comment>
<keyword evidence="7" id="KW-1133">Transmembrane helix</keyword>
<dbReference type="InterPro" id="IPR005568">
    <property type="entry name" value="Ribosomal_uL6_N"/>
</dbReference>
<dbReference type="Proteomes" id="UP000283269">
    <property type="component" value="Unassembled WGS sequence"/>
</dbReference>
<dbReference type="InterPro" id="IPR008991">
    <property type="entry name" value="Translation_prot_SH3-like_sf"/>
</dbReference>
<dbReference type="AlphaFoldDB" id="A0A409WG17"/>
<dbReference type="GO" id="GO:0002181">
    <property type="term" value="P:cytoplasmic translation"/>
    <property type="evidence" value="ECO:0007669"/>
    <property type="project" value="TreeGrafter"/>
</dbReference>
<dbReference type="STRING" id="93625.A0A409WG17"/>
<keyword evidence="3 4" id="KW-0687">Ribonucleoprotein</keyword>
<proteinExistence type="inferred from homology"/>
<dbReference type="Pfam" id="PF02096">
    <property type="entry name" value="60KD_IMP"/>
    <property type="match status" value="1"/>
</dbReference>
<feature type="domain" description="Large ribosomal subunit protein uL6 N-terminal" evidence="9">
    <location>
        <begin position="31"/>
        <end position="70"/>
    </location>
</feature>
<name>A0A409WG17_PSICY</name>
<dbReference type="SUPFAM" id="SSF50104">
    <property type="entry name" value="Translation proteins SH3-like domain"/>
    <property type="match status" value="1"/>
</dbReference>
<evidence type="ECO:0000256" key="3">
    <source>
        <dbReference type="ARBA" id="ARBA00023274"/>
    </source>
</evidence>
<evidence type="ECO:0000259" key="8">
    <source>
        <dbReference type="Pfam" id="PF02096"/>
    </source>
</evidence>
<organism evidence="10 11">
    <name type="scientific">Psilocybe cyanescens</name>
    <dbReference type="NCBI Taxonomy" id="93625"/>
    <lineage>
        <taxon>Eukaryota</taxon>
        <taxon>Fungi</taxon>
        <taxon>Dikarya</taxon>
        <taxon>Basidiomycota</taxon>
        <taxon>Agaricomycotina</taxon>
        <taxon>Agaricomycetes</taxon>
        <taxon>Agaricomycetidae</taxon>
        <taxon>Agaricales</taxon>
        <taxon>Agaricineae</taxon>
        <taxon>Strophariaceae</taxon>
        <taxon>Psilocybe</taxon>
    </lineage>
</organism>
<keyword evidence="7" id="KW-0472">Membrane</keyword>
<evidence type="ECO:0000256" key="6">
    <source>
        <dbReference type="SAM" id="MobiDB-lite"/>
    </source>
</evidence>
<feature type="transmembrane region" description="Helical" evidence="7">
    <location>
        <begin position="545"/>
        <end position="563"/>
    </location>
</feature>
<feature type="compositionally biased region" description="Low complexity" evidence="6">
    <location>
        <begin position="59"/>
        <end position="70"/>
    </location>
</feature>
<dbReference type="Pfam" id="PF01159">
    <property type="entry name" value="Ribosomal_L6e"/>
    <property type="match status" value="1"/>
</dbReference>
<dbReference type="GO" id="GO:0000027">
    <property type="term" value="P:ribosomal large subunit assembly"/>
    <property type="evidence" value="ECO:0007669"/>
    <property type="project" value="TreeGrafter"/>
</dbReference>
<dbReference type="FunFam" id="2.30.30.30:FF:000014">
    <property type="entry name" value="60S ribosomal protein L6"/>
    <property type="match status" value="1"/>
</dbReference>
<evidence type="ECO:0000256" key="5">
    <source>
        <dbReference type="RuleBase" id="RU003945"/>
    </source>
</evidence>
<dbReference type="EMBL" id="NHYD01003440">
    <property type="protein sequence ID" value="PPQ77433.1"/>
    <property type="molecule type" value="Genomic_DNA"/>
</dbReference>
<reference evidence="10 11" key="1">
    <citation type="journal article" date="2018" name="Evol. Lett.">
        <title>Horizontal gene cluster transfer increased hallucinogenic mushroom diversity.</title>
        <authorList>
            <person name="Reynolds H.T."/>
            <person name="Vijayakumar V."/>
            <person name="Gluck-Thaler E."/>
            <person name="Korotkin H.B."/>
            <person name="Matheny P.B."/>
            <person name="Slot J.C."/>
        </authorList>
    </citation>
    <scope>NUCLEOTIDE SEQUENCE [LARGE SCALE GENOMIC DNA]</scope>
    <source>
        <strain evidence="10 11">2631</strain>
    </source>
</reference>
<feature type="domain" description="Membrane insertase YidC/Oxa/ALB C-terminal" evidence="8">
    <location>
        <begin position="324"/>
        <end position="562"/>
    </location>
</feature>
<dbReference type="PANTHER" id="PTHR10715:SF0">
    <property type="entry name" value="LARGE RIBOSOMAL SUBUNIT PROTEIN EL6"/>
    <property type="match status" value="1"/>
</dbReference>
<evidence type="ECO:0000313" key="11">
    <source>
        <dbReference type="Proteomes" id="UP000283269"/>
    </source>
</evidence>
<dbReference type="CDD" id="cd13156">
    <property type="entry name" value="KOW_RPL6"/>
    <property type="match status" value="1"/>
</dbReference>
<dbReference type="GO" id="GO:0003723">
    <property type="term" value="F:RNA binding"/>
    <property type="evidence" value="ECO:0007669"/>
    <property type="project" value="TreeGrafter"/>
</dbReference>
<feature type="region of interest" description="Disordered" evidence="6">
    <location>
        <begin position="55"/>
        <end position="118"/>
    </location>
</feature>
<gene>
    <name evidence="10" type="ORF">CVT25_011015</name>
</gene>
<protein>
    <recommendedName>
        <fullName evidence="4">60S ribosomal protein L6</fullName>
    </recommendedName>
</protein>
<dbReference type="InParanoid" id="A0A409WG17"/>